<keyword evidence="1" id="KW-0808">Transferase</keyword>
<accession>A0A2T8F551</accession>
<proteinExistence type="predicted"/>
<evidence type="ECO:0000259" key="5">
    <source>
        <dbReference type="Pfam" id="PF12555"/>
    </source>
</evidence>
<evidence type="ECO:0000313" key="6">
    <source>
        <dbReference type="EMBL" id="PVG80832.1"/>
    </source>
</evidence>
<dbReference type="InterPro" id="IPR047795">
    <property type="entry name" value="Put_SteA-like"/>
</dbReference>
<feature type="domain" description="SteA-like C-terminal" evidence="5">
    <location>
        <begin position="338"/>
        <end position="383"/>
    </location>
</feature>
<keyword evidence="2" id="KW-0547">Nucleotide-binding</keyword>
<comment type="caution">
    <text evidence="6">The sequence shown here is derived from an EMBL/GenBank/DDBJ whole genome shotgun (WGS) entry which is preliminary data.</text>
</comment>
<dbReference type="RefSeq" id="WP_116574248.1">
    <property type="nucleotide sequence ID" value="NZ_QDGZ01000012.1"/>
</dbReference>
<keyword evidence="4" id="KW-0067">ATP-binding</keyword>
<dbReference type="EMBL" id="QDGZ01000012">
    <property type="protein sequence ID" value="PVG80832.1"/>
    <property type="molecule type" value="Genomic_DNA"/>
</dbReference>
<dbReference type="OrthoDB" id="5169996at2"/>
<protein>
    <recommendedName>
        <fullName evidence="5">SteA-like C-terminal domain-containing protein</fullName>
    </recommendedName>
</protein>
<sequence length="396" mass="41702">MRIPTRQRTAPDLPGVLGPARSAHRTALLLARVGPGDVAVLDHHDLDRATAQALVDAGVVAVLNAVPMISGRYPALGPEVLVQAGVPVVDSLGQVALARLPDGAQVRVHEGTVLVGDEVVGDGREVDLPLVRAEMERARSSMRAQLESFTHNSAEFLRREEDVLLHGRGIPRPSTTLAGRPVVVVVRSHDWRSELAGIAPFIREQHPVLIGVDGGADALREAGHRPDVVVLGTVDPDELPTREALRKAADVVVLLERGAARSLTEPLVRLGIKPVVFETGATSEDAALLLADAAGAALIVGVGMPATLDEFLDRRRAGLASTYLTRLKVGQRLVDAAAVPRLYDGSVRPRHLAALAVTGLVALGAAVGVTPVGQEWGDALATTATQLLDTLQGNFQ</sequence>
<dbReference type="GO" id="GO:0004788">
    <property type="term" value="F:thiamine diphosphokinase activity"/>
    <property type="evidence" value="ECO:0007669"/>
    <property type="project" value="InterPro"/>
</dbReference>
<dbReference type="Pfam" id="PF12555">
    <property type="entry name" value="SteA-like_C"/>
    <property type="match status" value="1"/>
</dbReference>
<dbReference type="SUPFAM" id="SSF63999">
    <property type="entry name" value="Thiamin pyrophosphokinase, catalytic domain"/>
    <property type="match status" value="1"/>
</dbReference>
<evidence type="ECO:0000256" key="3">
    <source>
        <dbReference type="ARBA" id="ARBA00022777"/>
    </source>
</evidence>
<dbReference type="GO" id="GO:0016301">
    <property type="term" value="F:kinase activity"/>
    <property type="evidence" value="ECO:0007669"/>
    <property type="project" value="UniProtKB-KW"/>
</dbReference>
<dbReference type="NCBIfam" id="NF040608">
    <property type="entry name" value="division_SteA"/>
    <property type="match status" value="1"/>
</dbReference>
<gene>
    <name evidence="6" type="ORF">DDE18_20795</name>
</gene>
<reference evidence="6 7" key="1">
    <citation type="submission" date="2018-04" db="EMBL/GenBank/DDBJ databases">
        <title>Genome of Nocardioides gansuensis WSJ-1.</title>
        <authorList>
            <person name="Wu S."/>
            <person name="Wang G."/>
        </authorList>
    </citation>
    <scope>NUCLEOTIDE SEQUENCE [LARGE SCALE GENOMIC DNA]</scope>
    <source>
        <strain evidence="6 7">WSJ-1</strain>
    </source>
</reference>
<organism evidence="6 7">
    <name type="scientific">Nocardioides gansuensis</name>
    <dbReference type="NCBI Taxonomy" id="2138300"/>
    <lineage>
        <taxon>Bacteria</taxon>
        <taxon>Bacillati</taxon>
        <taxon>Actinomycetota</taxon>
        <taxon>Actinomycetes</taxon>
        <taxon>Propionibacteriales</taxon>
        <taxon>Nocardioidaceae</taxon>
        <taxon>Nocardioides</taxon>
    </lineage>
</organism>
<evidence type="ECO:0000256" key="2">
    <source>
        <dbReference type="ARBA" id="ARBA00022741"/>
    </source>
</evidence>
<evidence type="ECO:0000256" key="4">
    <source>
        <dbReference type="ARBA" id="ARBA00022840"/>
    </source>
</evidence>
<keyword evidence="7" id="KW-1185">Reference proteome</keyword>
<keyword evidence="3" id="KW-0418">Kinase</keyword>
<dbReference type="InterPro" id="IPR022215">
    <property type="entry name" value="SteA-like_C"/>
</dbReference>
<dbReference type="AlphaFoldDB" id="A0A2T8F551"/>
<name>A0A2T8F551_9ACTN</name>
<dbReference type="InterPro" id="IPR036759">
    <property type="entry name" value="TPK_catalytic_sf"/>
</dbReference>
<evidence type="ECO:0000256" key="1">
    <source>
        <dbReference type="ARBA" id="ARBA00022679"/>
    </source>
</evidence>
<dbReference type="Proteomes" id="UP000246018">
    <property type="component" value="Unassembled WGS sequence"/>
</dbReference>
<dbReference type="GO" id="GO:0005524">
    <property type="term" value="F:ATP binding"/>
    <property type="evidence" value="ECO:0007669"/>
    <property type="project" value="UniProtKB-KW"/>
</dbReference>
<dbReference type="GO" id="GO:0009229">
    <property type="term" value="P:thiamine diphosphate biosynthetic process"/>
    <property type="evidence" value="ECO:0007669"/>
    <property type="project" value="InterPro"/>
</dbReference>
<evidence type="ECO:0000313" key="7">
    <source>
        <dbReference type="Proteomes" id="UP000246018"/>
    </source>
</evidence>